<comment type="caution">
    <text evidence="1">The sequence shown here is derived from an EMBL/GenBank/DDBJ whole genome shotgun (WGS) entry which is preliminary data.</text>
</comment>
<dbReference type="RefSeq" id="XP_067766764.1">
    <property type="nucleotide sequence ID" value="XM_067905447.1"/>
</dbReference>
<evidence type="ECO:0000313" key="1">
    <source>
        <dbReference type="EMBL" id="KAH0575991.1"/>
    </source>
</evidence>
<gene>
    <name evidence="1" type="ORF">SS50377_21528</name>
</gene>
<name>A0A9P8S0R1_9EUKA</name>
<proteinExistence type="predicted"/>
<protein>
    <submittedName>
        <fullName evidence="1">Uncharacterized protein</fullName>
    </submittedName>
</protein>
<dbReference type="GeneID" id="94295551"/>
<accession>A0A9P8S0R1</accession>
<sequence length="164" mass="17889">MGRQPQQGRDSGERHLWSGCAPLATSREGPRYWAPVYHARRIPHAGFRGALPQRQIARIVQLRTQILTHRSGPAPEAPAARAALAVVHGVDTSRCQTACGQEFRYQSMRGGPMHAIVGGGYRILPARAWLAPRCTVRCGVWSYPARPLAGKGAMQELLPAGGRH</sequence>
<keyword evidence="2" id="KW-1185">Reference proteome</keyword>
<evidence type="ECO:0000313" key="2">
    <source>
        <dbReference type="Proteomes" id="UP000018208"/>
    </source>
</evidence>
<dbReference type="Proteomes" id="UP000018208">
    <property type="component" value="Unassembled WGS sequence"/>
</dbReference>
<organism evidence="1 2">
    <name type="scientific">Spironucleus salmonicida</name>
    <dbReference type="NCBI Taxonomy" id="348837"/>
    <lineage>
        <taxon>Eukaryota</taxon>
        <taxon>Metamonada</taxon>
        <taxon>Diplomonadida</taxon>
        <taxon>Hexamitidae</taxon>
        <taxon>Hexamitinae</taxon>
        <taxon>Spironucleus</taxon>
    </lineage>
</organism>
<dbReference type="AlphaFoldDB" id="A0A9P8S0R1"/>
<dbReference type="KEGG" id="ssao:94295551"/>
<reference evidence="1 2" key="1">
    <citation type="journal article" date="2014" name="PLoS Genet.">
        <title>The Genome of Spironucleus salmonicida Highlights a Fish Pathogen Adapted to Fluctuating Environments.</title>
        <authorList>
            <person name="Xu F."/>
            <person name="Jerlstrom-Hultqvist J."/>
            <person name="Einarsson E."/>
            <person name="Astvaldsson A."/>
            <person name="Svard S.G."/>
            <person name="Andersson J.O."/>
        </authorList>
    </citation>
    <scope>NUCLEOTIDE SEQUENCE [LARGE SCALE GENOMIC DNA]</scope>
    <source>
        <strain evidence="1 2">ATCC 50377</strain>
    </source>
</reference>
<dbReference type="EMBL" id="AUWU02000002">
    <property type="protein sequence ID" value="KAH0575991.1"/>
    <property type="molecule type" value="Genomic_DNA"/>
</dbReference>